<evidence type="ECO:0000313" key="1">
    <source>
        <dbReference type="EMBL" id="ACU03538.1"/>
    </source>
</evidence>
<sequence>MKKQKLQQQEFEIRIELNGASKTIKISPNETTDGVEFFNCNINDINITQIRKEKDGDWEQIWGKLDPHTVNVIGAAITAKIG</sequence>
<protein>
    <submittedName>
        <fullName evidence="1">Uncharacterized protein</fullName>
    </submittedName>
</protein>
<organism evidence="1 2">
    <name type="scientific">Pedobacter heparinus (strain ATCC 13125 / DSM 2366 / CIP 104194 / JCM 7457 / NBRC 12017 / NCIMB 9290 / NRRL B-14731 / HIM 762-3)</name>
    <dbReference type="NCBI Taxonomy" id="485917"/>
    <lineage>
        <taxon>Bacteria</taxon>
        <taxon>Pseudomonadati</taxon>
        <taxon>Bacteroidota</taxon>
        <taxon>Sphingobacteriia</taxon>
        <taxon>Sphingobacteriales</taxon>
        <taxon>Sphingobacteriaceae</taxon>
        <taxon>Pedobacter</taxon>
    </lineage>
</organism>
<dbReference type="EMBL" id="CP001681">
    <property type="protein sequence ID" value="ACU03538.1"/>
    <property type="molecule type" value="Genomic_DNA"/>
</dbReference>
<accession>C6XSX7</accession>
<proteinExistence type="predicted"/>
<keyword evidence="2" id="KW-1185">Reference proteome</keyword>
<dbReference type="KEGG" id="phe:Phep_1323"/>
<dbReference type="eggNOG" id="ENOG5033P6D">
    <property type="taxonomic scope" value="Bacteria"/>
</dbReference>
<dbReference type="STRING" id="485917.Phep_1323"/>
<evidence type="ECO:0000313" key="2">
    <source>
        <dbReference type="Proteomes" id="UP000000852"/>
    </source>
</evidence>
<dbReference type="AlphaFoldDB" id="C6XSX7"/>
<gene>
    <name evidence="1" type="ordered locus">Phep_1323</name>
</gene>
<name>C6XSX7_PEDHD</name>
<dbReference type="OrthoDB" id="676759at2"/>
<dbReference type="RefSeq" id="WP_012781482.1">
    <property type="nucleotide sequence ID" value="NC_013061.1"/>
</dbReference>
<dbReference type="Proteomes" id="UP000000852">
    <property type="component" value="Chromosome"/>
</dbReference>
<reference evidence="1 2" key="1">
    <citation type="journal article" date="2009" name="Stand. Genomic Sci.">
        <title>Complete genome sequence of Pedobacter heparinus type strain (HIM 762-3).</title>
        <authorList>
            <person name="Han C."/>
            <person name="Spring S."/>
            <person name="Lapidus A."/>
            <person name="Del Rio T.G."/>
            <person name="Tice H."/>
            <person name="Copeland A."/>
            <person name="Cheng J.F."/>
            <person name="Lucas S."/>
            <person name="Chen F."/>
            <person name="Nolan M."/>
            <person name="Bruce D."/>
            <person name="Goodwin L."/>
            <person name="Pitluck S."/>
            <person name="Ivanova N."/>
            <person name="Mavromatis K."/>
            <person name="Mikhailova N."/>
            <person name="Pati A."/>
            <person name="Chen A."/>
            <person name="Palaniappan K."/>
            <person name="Land M."/>
            <person name="Hauser L."/>
            <person name="Chang Y.J."/>
            <person name="Jeffries C.C."/>
            <person name="Saunders E."/>
            <person name="Chertkov O."/>
            <person name="Brettin T."/>
            <person name="Goker M."/>
            <person name="Rohde M."/>
            <person name="Bristow J."/>
            <person name="Eisen J.A."/>
            <person name="Markowitz V."/>
            <person name="Hugenholtz P."/>
            <person name="Kyrpides N.C."/>
            <person name="Klenk H.P."/>
            <person name="Detter J.C."/>
        </authorList>
    </citation>
    <scope>NUCLEOTIDE SEQUENCE [LARGE SCALE GENOMIC DNA]</scope>
    <source>
        <strain evidence="2">ATCC 13125 / DSM 2366 / CIP 104194 / JCM 7457 / NBRC 12017 / NCIMB 9290 / NRRL B-14731 / HIM 762-3</strain>
    </source>
</reference>
<dbReference type="HOGENOM" id="CLU_2555250_0_0_10"/>